<name>A0A0H2RHM7_9AGAM</name>
<reference evidence="2 3" key="1">
    <citation type="submission" date="2015-04" db="EMBL/GenBank/DDBJ databases">
        <title>Complete genome sequence of Schizopora paradoxa KUC8140, a cosmopolitan wood degrader in East Asia.</title>
        <authorList>
            <consortium name="DOE Joint Genome Institute"/>
            <person name="Min B."/>
            <person name="Park H."/>
            <person name="Jang Y."/>
            <person name="Kim J.-J."/>
            <person name="Kim K.H."/>
            <person name="Pangilinan J."/>
            <person name="Lipzen A."/>
            <person name="Riley R."/>
            <person name="Grigoriev I.V."/>
            <person name="Spatafora J.W."/>
            <person name="Choi I.-G."/>
        </authorList>
    </citation>
    <scope>NUCLEOTIDE SEQUENCE [LARGE SCALE GENOMIC DNA]</scope>
    <source>
        <strain evidence="2 3">KUC8140</strain>
    </source>
</reference>
<feature type="region of interest" description="Disordered" evidence="1">
    <location>
        <begin position="228"/>
        <end position="251"/>
    </location>
</feature>
<evidence type="ECO:0000256" key="1">
    <source>
        <dbReference type="SAM" id="MobiDB-lite"/>
    </source>
</evidence>
<organism evidence="2 3">
    <name type="scientific">Schizopora paradoxa</name>
    <dbReference type="NCBI Taxonomy" id="27342"/>
    <lineage>
        <taxon>Eukaryota</taxon>
        <taxon>Fungi</taxon>
        <taxon>Dikarya</taxon>
        <taxon>Basidiomycota</taxon>
        <taxon>Agaricomycotina</taxon>
        <taxon>Agaricomycetes</taxon>
        <taxon>Hymenochaetales</taxon>
        <taxon>Schizoporaceae</taxon>
        <taxon>Schizopora</taxon>
    </lineage>
</organism>
<proteinExistence type="predicted"/>
<protein>
    <submittedName>
        <fullName evidence="2">Uncharacterized protein</fullName>
    </submittedName>
</protein>
<feature type="compositionally biased region" description="Low complexity" evidence="1">
    <location>
        <begin position="232"/>
        <end position="247"/>
    </location>
</feature>
<accession>A0A0H2RHM7</accession>
<keyword evidence="3" id="KW-1185">Reference proteome</keyword>
<dbReference type="InParanoid" id="A0A0H2RHM7"/>
<gene>
    <name evidence="2" type="ORF">SCHPADRAFT_998978</name>
</gene>
<evidence type="ECO:0000313" key="3">
    <source>
        <dbReference type="Proteomes" id="UP000053477"/>
    </source>
</evidence>
<dbReference type="Proteomes" id="UP000053477">
    <property type="component" value="Unassembled WGS sequence"/>
</dbReference>
<sequence>MDAHHDLRQLSIYFDNERERMRAWRYGVIPRDENEFQLTKSEDLRFVNGLFQTKAHDMRIVDIEALESIAWSPPHFQPNAVQEPRQTNIPLAPHEHNQDLALNLPSIPEEQYGPYLQFESGERNNMGYLVDRDGNQSLPNFTGQNIPYDHSSNFQEAPPSSFTAHYPYENHQNIPQEPQVFGQPLPEQYSIADHYTSTTFLDTPYPRQFSNDDIQGAAVHVSQVGTSDDVSMYHSSPLHNSSSPSRSVQDAKFVPPLPATVVENINSSIATTPPSDIENEAPMLSLQEIYLRDKMEKSRKEKGKEI</sequence>
<evidence type="ECO:0000313" key="2">
    <source>
        <dbReference type="EMBL" id="KLO11369.1"/>
    </source>
</evidence>
<dbReference type="EMBL" id="KQ086002">
    <property type="protein sequence ID" value="KLO11369.1"/>
    <property type="molecule type" value="Genomic_DNA"/>
</dbReference>
<dbReference type="AlphaFoldDB" id="A0A0H2RHM7"/>